<accession>A0AAD7NMD6</accession>
<name>A0AAD7NMD6_9AGAR</name>
<keyword evidence="2" id="KW-1185">Reference proteome</keyword>
<sequence>MNQGKHKNIIFMEIWSTPLSATLPRSGRGRTVHTTLGTAWRWHAWSTRSLALVHGATGASQRAFDPASCPARWTPCTEPPGVYVHAQDALNSASRPAIRAGTCTFCGTRHEPPAGCHGTTEPTGCARHLVQRTNIRQVSQPRSDRCGRAAGFGGSGNNQCVRCHGSGPPHNRTKGVKGWTVARRGRGRNARMLWVRERGGRQVYEISPMKLSIVQIEGQFEELGHVCGLGLREEPPKSKISTASF</sequence>
<organism evidence="1 2">
    <name type="scientific">Mycena maculata</name>
    <dbReference type="NCBI Taxonomy" id="230809"/>
    <lineage>
        <taxon>Eukaryota</taxon>
        <taxon>Fungi</taxon>
        <taxon>Dikarya</taxon>
        <taxon>Basidiomycota</taxon>
        <taxon>Agaricomycotina</taxon>
        <taxon>Agaricomycetes</taxon>
        <taxon>Agaricomycetidae</taxon>
        <taxon>Agaricales</taxon>
        <taxon>Marasmiineae</taxon>
        <taxon>Mycenaceae</taxon>
        <taxon>Mycena</taxon>
    </lineage>
</organism>
<evidence type="ECO:0000313" key="2">
    <source>
        <dbReference type="Proteomes" id="UP001215280"/>
    </source>
</evidence>
<gene>
    <name evidence="1" type="ORF">DFH07DRAFT_769504</name>
</gene>
<protein>
    <submittedName>
        <fullName evidence="1">Uncharacterized protein</fullName>
    </submittedName>
</protein>
<dbReference type="AlphaFoldDB" id="A0AAD7NMD6"/>
<comment type="caution">
    <text evidence="1">The sequence shown here is derived from an EMBL/GenBank/DDBJ whole genome shotgun (WGS) entry which is preliminary data.</text>
</comment>
<dbReference type="Proteomes" id="UP001215280">
    <property type="component" value="Unassembled WGS sequence"/>
</dbReference>
<proteinExistence type="predicted"/>
<reference evidence="1" key="1">
    <citation type="submission" date="2023-03" db="EMBL/GenBank/DDBJ databases">
        <title>Massive genome expansion in bonnet fungi (Mycena s.s.) driven by repeated elements and novel gene families across ecological guilds.</title>
        <authorList>
            <consortium name="Lawrence Berkeley National Laboratory"/>
            <person name="Harder C.B."/>
            <person name="Miyauchi S."/>
            <person name="Viragh M."/>
            <person name="Kuo A."/>
            <person name="Thoen E."/>
            <person name="Andreopoulos B."/>
            <person name="Lu D."/>
            <person name="Skrede I."/>
            <person name="Drula E."/>
            <person name="Henrissat B."/>
            <person name="Morin E."/>
            <person name="Kohler A."/>
            <person name="Barry K."/>
            <person name="LaButti K."/>
            <person name="Morin E."/>
            <person name="Salamov A."/>
            <person name="Lipzen A."/>
            <person name="Mereny Z."/>
            <person name="Hegedus B."/>
            <person name="Baldrian P."/>
            <person name="Stursova M."/>
            <person name="Weitz H."/>
            <person name="Taylor A."/>
            <person name="Grigoriev I.V."/>
            <person name="Nagy L.G."/>
            <person name="Martin F."/>
            <person name="Kauserud H."/>
        </authorList>
    </citation>
    <scope>NUCLEOTIDE SEQUENCE</scope>
    <source>
        <strain evidence="1">CBHHK188m</strain>
    </source>
</reference>
<evidence type="ECO:0000313" key="1">
    <source>
        <dbReference type="EMBL" id="KAJ7767381.1"/>
    </source>
</evidence>
<dbReference type="EMBL" id="JARJLG010000030">
    <property type="protein sequence ID" value="KAJ7767381.1"/>
    <property type="molecule type" value="Genomic_DNA"/>
</dbReference>